<accession>A0A9X1Z9L5</accession>
<comment type="caution">
    <text evidence="2">The sequence shown here is derived from an EMBL/GenBank/DDBJ whole genome shotgun (WGS) entry which is preliminary data.</text>
</comment>
<protein>
    <recommendedName>
        <fullName evidence="4">DUF4402 domain-containing protein</fullName>
    </recommendedName>
</protein>
<organism evidence="2 3">
    <name type="scientific">Shewanella pneumatophori</name>
    <dbReference type="NCBI Taxonomy" id="314092"/>
    <lineage>
        <taxon>Bacteria</taxon>
        <taxon>Pseudomonadati</taxon>
        <taxon>Pseudomonadota</taxon>
        <taxon>Gammaproteobacteria</taxon>
        <taxon>Alteromonadales</taxon>
        <taxon>Shewanellaceae</taxon>
        <taxon>Shewanella</taxon>
    </lineage>
</organism>
<gene>
    <name evidence="2" type="ORF">L2740_02740</name>
</gene>
<evidence type="ECO:0008006" key="4">
    <source>
        <dbReference type="Google" id="ProtNLM"/>
    </source>
</evidence>
<name>A0A9X1Z9L5_9GAMM</name>
<dbReference type="EMBL" id="JAKILB010000001">
    <property type="protein sequence ID" value="MCL1137468.1"/>
    <property type="molecule type" value="Genomic_DNA"/>
</dbReference>
<evidence type="ECO:0000313" key="2">
    <source>
        <dbReference type="EMBL" id="MCL1137468.1"/>
    </source>
</evidence>
<dbReference type="AlphaFoldDB" id="A0A9X1Z9L5"/>
<feature type="chain" id="PRO_5040865991" description="DUF4402 domain-containing protein" evidence="1">
    <location>
        <begin position="24"/>
        <end position="155"/>
    </location>
</feature>
<dbReference type="Proteomes" id="UP001139293">
    <property type="component" value="Unassembled WGS sequence"/>
</dbReference>
<feature type="signal peptide" evidence="1">
    <location>
        <begin position="1"/>
        <end position="23"/>
    </location>
</feature>
<evidence type="ECO:0000313" key="3">
    <source>
        <dbReference type="Proteomes" id="UP001139293"/>
    </source>
</evidence>
<keyword evidence="3" id="KW-1185">Reference proteome</keyword>
<sequence length="155" mass="14991">MTNKILLSTLVASSLLLSASATAEDATGTANFNLVYPLTVTEATALEFGDVSIVADGNCGVDFAGGTTGTICVSGGATQAAGVFTVTGANGSVNVSVSGANSSVDGVVFTPSVANASETISGNTASINVAGNLAITAADATAGTHALSYTLSVTY</sequence>
<keyword evidence="1" id="KW-0732">Signal</keyword>
<evidence type="ECO:0000256" key="1">
    <source>
        <dbReference type="SAM" id="SignalP"/>
    </source>
</evidence>
<proteinExistence type="predicted"/>
<dbReference type="RefSeq" id="WP_248948501.1">
    <property type="nucleotide sequence ID" value="NZ_JAKILB010000001.1"/>
</dbReference>
<reference evidence="2" key="1">
    <citation type="submission" date="2022-01" db="EMBL/GenBank/DDBJ databases">
        <title>Whole genome-based taxonomy of the Shewanellaceae.</title>
        <authorList>
            <person name="Martin-Rodriguez A.J."/>
        </authorList>
    </citation>
    <scope>NUCLEOTIDE SEQUENCE</scope>
    <source>
        <strain evidence="2">KCTC 23973</strain>
    </source>
</reference>